<dbReference type="InterPro" id="IPR009057">
    <property type="entry name" value="Homeodomain-like_sf"/>
</dbReference>
<name>A0A9D1T5S8_9FIRM</name>
<dbReference type="PANTHER" id="PTHR43280">
    <property type="entry name" value="ARAC-FAMILY TRANSCRIPTIONAL REGULATOR"/>
    <property type="match status" value="1"/>
</dbReference>
<dbReference type="SUPFAM" id="SSF51215">
    <property type="entry name" value="Regulatory protein AraC"/>
    <property type="match status" value="1"/>
</dbReference>
<evidence type="ECO:0000259" key="4">
    <source>
        <dbReference type="PROSITE" id="PS01124"/>
    </source>
</evidence>
<keyword evidence="2" id="KW-0238">DNA-binding</keyword>
<dbReference type="InterPro" id="IPR003313">
    <property type="entry name" value="AraC-bd"/>
</dbReference>
<evidence type="ECO:0000256" key="3">
    <source>
        <dbReference type="ARBA" id="ARBA00023163"/>
    </source>
</evidence>
<keyword evidence="3" id="KW-0804">Transcription</keyword>
<dbReference type="PRINTS" id="PR00032">
    <property type="entry name" value="HTHARAC"/>
</dbReference>
<dbReference type="Pfam" id="PF12833">
    <property type="entry name" value="HTH_18"/>
    <property type="match status" value="1"/>
</dbReference>
<dbReference type="SUPFAM" id="SSF46689">
    <property type="entry name" value="Homeodomain-like"/>
    <property type="match status" value="1"/>
</dbReference>
<dbReference type="Proteomes" id="UP000886723">
    <property type="component" value="Unassembled WGS sequence"/>
</dbReference>
<comment type="caution">
    <text evidence="5">The sequence shown here is derived from an EMBL/GenBank/DDBJ whole genome shotgun (WGS) entry which is preliminary data.</text>
</comment>
<dbReference type="SMART" id="SM00342">
    <property type="entry name" value="HTH_ARAC"/>
    <property type="match status" value="1"/>
</dbReference>
<dbReference type="Gene3D" id="1.10.10.60">
    <property type="entry name" value="Homeodomain-like"/>
    <property type="match status" value="1"/>
</dbReference>
<dbReference type="InterPro" id="IPR018062">
    <property type="entry name" value="HTH_AraC-typ_CS"/>
</dbReference>
<feature type="domain" description="HTH araC/xylS-type" evidence="4">
    <location>
        <begin position="191"/>
        <end position="289"/>
    </location>
</feature>
<evidence type="ECO:0000313" key="5">
    <source>
        <dbReference type="EMBL" id="HIV12104.1"/>
    </source>
</evidence>
<gene>
    <name evidence="5" type="ORF">IAA63_03055</name>
</gene>
<evidence type="ECO:0000256" key="1">
    <source>
        <dbReference type="ARBA" id="ARBA00023015"/>
    </source>
</evidence>
<accession>A0A9D1T5S8</accession>
<dbReference type="Pfam" id="PF02311">
    <property type="entry name" value="AraC_binding"/>
    <property type="match status" value="1"/>
</dbReference>
<reference evidence="5" key="1">
    <citation type="submission" date="2020-10" db="EMBL/GenBank/DDBJ databases">
        <authorList>
            <person name="Gilroy R."/>
        </authorList>
    </citation>
    <scope>NUCLEOTIDE SEQUENCE</scope>
    <source>
        <strain evidence="5">ChiBcec2-4451</strain>
    </source>
</reference>
<evidence type="ECO:0000313" key="6">
    <source>
        <dbReference type="Proteomes" id="UP000886723"/>
    </source>
</evidence>
<keyword evidence="1" id="KW-0805">Transcription regulation</keyword>
<dbReference type="GO" id="GO:0043565">
    <property type="term" value="F:sequence-specific DNA binding"/>
    <property type="evidence" value="ECO:0007669"/>
    <property type="project" value="InterPro"/>
</dbReference>
<dbReference type="AlphaFoldDB" id="A0A9D1T5S8"/>
<dbReference type="InterPro" id="IPR037923">
    <property type="entry name" value="HTH-like"/>
</dbReference>
<dbReference type="PANTHER" id="PTHR43280:SF2">
    <property type="entry name" value="HTH-TYPE TRANSCRIPTIONAL REGULATOR EXSA"/>
    <property type="match status" value="1"/>
</dbReference>
<dbReference type="InterPro" id="IPR020449">
    <property type="entry name" value="Tscrpt_reg_AraC-type_HTH"/>
</dbReference>
<proteinExistence type="predicted"/>
<protein>
    <submittedName>
        <fullName evidence="5">Helix-turn-helix transcriptional regulator</fullName>
    </submittedName>
</protein>
<dbReference type="GO" id="GO:0003700">
    <property type="term" value="F:DNA-binding transcription factor activity"/>
    <property type="evidence" value="ECO:0007669"/>
    <property type="project" value="InterPro"/>
</dbReference>
<reference evidence="5" key="2">
    <citation type="journal article" date="2021" name="PeerJ">
        <title>Extensive microbial diversity within the chicken gut microbiome revealed by metagenomics and culture.</title>
        <authorList>
            <person name="Gilroy R."/>
            <person name="Ravi A."/>
            <person name="Getino M."/>
            <person name="Pursley I."/>
            <person name="Horton D.L."/>
            <person name="Alikhan N.F."/>
            <person name="Baker D."/>
            <person name="Gharbi K."/>
            <person name="Hall N."/>
            <person name="Watson M."/>
            <person name="Adriaenssens E.M."/>
            <person name="Foster-Nyarko E."/>
            <person name="Jarju S."/>
            <person name="Secka A."/>
            <person name="Antonio M."/>
            <person name="Oren A."/>
            <person name="Chaudhuri R.R."/>
            <person name="La Ragione R."/>
            <person name="Hildebrand F."/>
            <person name="Pallen M.J."/>
        </authorList>
    </citation>
    <scope>NUCLEOTIDE SEQUENCE</scope>
    <source>
        <strain evidence="5">ChiBcec2-4451</strain>
    </source>
</reference>
<evidence type="ECO:0000256" key="2">
    <source>
        <dbReference type="ARBA" id="ARBA00023125"/>
    </source>
</evidence>
<dbReference type="PROSITE" id="PS00041">
    <property type="entry name" value="HTH_ARAC_FAMILY_1"/>
    <property type="match status" value="1"/>
</dbReference>
<organism evidence="5 6">
    <name type="scientific">Candidatus Pullilachnospira stercoravium</name>
    <dbReference type="NCBI Taxonomy" id="2840913"/>
    <lineage>
        <taxon>Bacteria</taxon>
        <taxon>Bacillati</taxon>
        <taxon>Bacillota</taxon>
        <taxon>Clostridia</taxon>
        <taxon>Lachnospirales</taxon>
        <taxon>Lachnospiraceae</taxon>
        <taxon>Lachnospiraceae incertae sedis</taxon>
        <taxon>Candidatus Pullilachnospira</taxon>
    </lineage>
</organism>
<dbReference type="InterPro" id="IPR014710">
    <property type="entry name" value="RmlC-like_jellyroll"/>
</dbReference>
<dbReference type="Gene3D" id="2.60.120.10">
    <property type="entry name" value="Jelly Rolls"/>
    <property type="match status" value="1"/>
</dbReference>
<sequence length="295" mass="34194">MAYCPIRLTVDLDVEEIITVHYFEYRNDFSFEGESHDFWEFLCVDKGEVQVRAGTETYLLKKGEMIFHKPNEFHSVMATGQSAPNLVVISFSCRSEAMRFFENALLTIGEEERNLLAGILSEAKQAFLPPFDNPYLTRMERATPASFGSEQLIKNYLEQLLIGLLRKQLKPEAVRQLTKTNKLRSDLETYHRILEYLEAHLREKVTIEQICEDNLIGRSHLQKIFRTRQQCGVIDYFCSMKISAAKELIRSNEMNFTQIADYLGYTSIHYFSRQFKKLTGMTPSEYSSSIKALSD</sequence>
<dbReference type="InterPro" id="IPR018060">
    <property type="entry name" value="HTH_AraC"/>
</dbReference>
<dbReference type="EMBL" id="DVON01000060">
    <property type="protein sequence ID" value="HIV12104.1"/>
    <property type="molecule type" value="Genomic_DNA"/>
</dbReference>
<dbReference type="PROSITE" id="PS01124">
    <property type="entry name" value="HTH_ARAC_FAMILY_2"/>
    <property type="match status" value="1"/>
</dbReference>